<protein>
    <submittedName>
        <fullName evidence="3">Uncharacterized protein</fullName>
    </submittedName>
</protein>
<feature type="domain" description="MmeI-like C-terminal" evidence="2">
    <location>
        <begin position="106"/>
        <end position="183"/>
    </location>
</feature>
<dbReference type="InterPro" id="IPR046820">
    <property type="entry name" value="MmeI_TRD"/>
</dbReference>
<name>X0T260_9ZZZZ</name>
<reference evidence="3" key="1">
    <citation type="journal article" date="2014" name="Front. Microbiol.">
        <title>High frequency of phylogenetically diverse reductive dehalogenase-homologous genes in deep subseafloor sedimentary metagenomes.</title>
        <authorList>
            <person name="Kawai M."/>
            <person name="Futagami T."/>
            <person name="Toyoda A."/>
            <person name="Takaki Y."/>
            <person name="Nishi S."/>
            <person name="Hori S."/>
            <person name="Arai W."/>
            <person name="Tsubouchi T."/>
            <person name="Morono Y."/>
            <person name="Uchiyama I."/>
            <person name="Ito T."/>
            <person name="Fujiyama A."/>
            <person name="Inagaki F."/>
            <person name="Takami H."/>
        </authorList>
    </citation>
    <scope>NUCLEOTIDE SEQUENCE</scope>
    <source>
        <strain evidence="3">Expedition CK06-06</strain>
    </source>
</reference>
<organism evidence="3">
    <name type="scientific">marine sediment metagenome</name>
    <dbReference type="NCBI Taxonomy" id="412755"/>
    <lineage>
        <taxon>unclassified sequences</taxon>
        <taxon>metagenomes</taxon>
        <taxon>ecological metagenomes</taxon>
    </lineage>
</organism>
<evidence type="ECO:0000259" key="1">
    <source>
        <dbReference type="Pfam" id="PF20466"/>
    </source>
</evidence>
<dbReference type="AlphaFoldDB" id="X0T260"/>
<sequence>NGGMNARSCMDRPHQFRWTNRPNKYQLIVPRVSSERRHYIPVGLSDREIILTNQVQAVYDPEPHMFGILNSKIHMSWVRLITGRMRTDFRYTAGLCWNSFPFPDISSKEKEAIFQSSISIIQARENHPERNLAALYDPDKMPEDLLAAHTELDQVVDNIYRISGFHDDDERLELLFDLYAKMTGGENA</sequence>
<feature type="domain" description="MmeI-like target recognition" evidence="1">
    <location>
        <begin position="6"/>
        <end position="105"/>
    </location>
</feature>
<evidence type="ECO:0000313" key="3">
    <source>
        <dbReference type="EMBL" id="GAF87339.1"/>
    </source>
</evidence>
<proteinExistence type="predicted"/>
<accession>X0T260</accession>
<gene>
    <name evidence="3" type="ORF">S01H1_30982</name>
</gene>
<dbReference type="Pfam" id="PF20466">
    <property type="entry name" value="MmeI_TRD"/>
    <property type="match status" value="1"/>
</dbReference>
<evidence type="ECO:0000259" key="2">
    <source>
        <dbReference type="Pfam" id="PF20467"/>
    </source>
</evidence>
<dbReference type="InterPro" id="IPR046818">
    <property type="entry name" value="MmeI_C"/>
</dbReference>
<dbReference type="Pfam" id="PF20467">
    <property type="entry name" value="MmeI_C"/>
    <property type="match status" value="1"/>
</dbReference>
<comment type="caution">
    <text evidence="3">The sequence shown here is derived from an EMBL/GenBank/DDBJ whole genome shotgun (WGS) entry which is preliminary data.</text>
</comment>
<feature type="non-terminal residue" evidence="3">
    <location>
        <position position="1"/>
    </location>
</feature>
<dbReference type="EMBL" id="BARS01019096">
    <property type="protein sequence ID" value="GAF87339.1"/>
    <property type="molecule type" value="Genomic_DNA"/>
</dbReference>